<name>A0A6G3ZU98_9BACL</name>
<keyword evidence="3" id="KW-0808">Transferase</keyword>
<feature type="domain" description="Aminoglycoside phosphotransferase" evidence="2">
    <location>
        <begin position="30"/>
        <end position="250"/>
    </location>
</feature>
<dbReference type="Gene3D" id="3.90.1200.10">
    <property type="match status" value="1"/>
</dbReference>
<dbReference type="PANTHER" id="PTHR21064">
    <property type="entry name" value="AMINOGLYCOSIDE PHOSPHOTRANSFERASE DOMAIN-CONTAINING PROTEIN-RELATED"/>
    <property type="match status" value="1"/>
</dbReference>
<dbReference type="AlphaFoldDB" id="A0A6G3ZU98"/>
<dbReference type="Pfam" id="PF01636">
    <property type="entry name" value="APH"/>
    <property type="match status" value="1"/>
</dbReference>
<evidence type="ECO:0000256" key="1">
    <source>
        <dbReference type="ARBA" id="ARBA00038240"/>
    </source>
</evidence>
<dbReference type="SUPFAM" id="SSF56112">
    <property type="entry name" value="Protein kinase-like (PK-like)"/>
    <property type="match status" value="1"/>
</dbReference>
<protein>
    <submittedName>
        <fullName evidence="3">Phosphotransferase</fullName>
    </submittedName>
</protein>
<dbReference type="Gene3D" id="3.30.200.20">
    <property type="entry name" value="Phosphorylase Kinase, domain 1"/>
    <property type="match status" value="1"/>
</dbReference>
<organism evidence="3">
    <name type="scientific">Paenibacillus sp. SYP-B3998</name>
    <dbReference type="NCBI Taxonomy" id="2678564"/>
    <lineage>
        <taxon>Bacteria</taxon>
        <taxon>Bacillati</taxon>
        <taxon>Bacillota</taxon>
        <taxon>Bacilli</taxon>
        <taxon>Bacillales</taxon>
        <taxon>Paenibacillaceae</taxon>
        <taxon>Paenibacillus</taxon>
    </lineage>
</organism>
<accession>A0A6G3ZU98</accession>
<dbReference type="GO" id="GO:0019202">
    <property type="term" value="F:amino acid kinase activity"/>
    <property type="evidence" value="ECO:0007669"/>
    <property type="project" value="TreeGrafter"/>
</dbReference>
<evidence type="ECO:0000259" key="2">
    <source>
        <dbReference type="Pfam" id="PF01636"/>
    </source>
</evidence>
<dbReference type="InterPro" id="IPR050249">
    <property type="entry name" value="Pseudomonas-type_ThrB"/>
</dbReference>
<dbReference type="PANTHER" id="PTHR21064:SF6">
    <property type="entry name" value="AMINOGLYCOSIDE PHOSPHOTRANSFERASE DOMAIN-CONTAINING PROTEIN"/>
    <property type="match status" value="1"/>
</dbReference>
<proteinExistence type="inferred from homology"/>
<dbReference type="InterPro" id="IPR011009">
    <property type="entry name" value="Kinase-like_dom_sf"/>
</dbReference>
<comment type="similarity">
    <text evidence="1">Belongs to the pseudomonas-type ThrB family.</text>
</comment>
<reference evidence="3" key="1">
    <citation type="submission" date="2020-02" db="EMBL/GenBank/DDBJ databases">
        <authorList>
            <person name="Shen X.-R."/>
            <person name="Zhang Y.-X."/>
        </authorList>
    </citation>
    <scope>NUCLEOTIDE SEQUENCE</scope>
    <source>
        <strain evidence="3">SYP-B3998</strain>
    </source>
</reference>
<evidence type="ECO:0000313" key="3">
    <source>
        <dbReference type="EMBL" id="NEW05640.1"/>
    </source>
</evidence>
<gene>
    <name evidence="3" type="ORF">GK047_06345</name>
</gene>
<dbReference type="EMBL" id="JAAIKC010000001">
    <property type="protein sequence ID" value="NEW05640.1"/>
    <property type="molecule type" value="Genomic_DNA"/>
</dbReference>
<comment type="caution">
    <text evidence="3">The sequence shown here is derived from an EMBL/GenBank/DDBJ whole genome shotgun (WGS) entry which is preliminary data.</text>
</comment>
<sequence>MDEIWDDERLAFLMEHWFPDQIWTLRIGVGGMNNTTRFVEAGGISYVLRIYETHRDFNKVNFEHTVLLALADQKLPYQLPQPMRLQTGGTVLTIDANEGKLAALFTFTEGSNPLWDNAQQLHRFGETVGHLSKTLASIQVELKPEYPPYYKIEHIHPRCTPEVIKQFCLHPPESFSKEITNLPYIWHRFEAFYEEIPKLMTLPHQLVHGDINGSNMLIDEQGHVVAVLDFEFVTRDVRVMELAVCVSDLIDPTLSEQKLYEVCSVFYEGYCSYINLKEEEIRLLPLLIELRRLDVFVHFLGRYLDGVDAHRVLIDIIHNTVQKVKWLEAYGPKLVNIFKI</sequence>
<dbReference type="InterPro" id="IPR002575">
    <property type="entry name" value="Aminoglycoside_PTrfase"/>
</dbReference>